<comment type="caution">
    <text evidence="1">The sequence shown here is derived from an EMBL/GenBank/DDBJ whole genome shotgun (WGS) entry which is preliminary data.</text>
</comment>
<keyword evidence="2" id="KW-1185">Reference proteome</keyword>
<name>A0A4Z2J678_9TELE</name>
<dbReference type="AlphaFoldDB" id="A0A4Z2J678"/>
<gene>
    <name evidence="1" type="ORF">EYF80_004707</name>
</gene>
<sequence length="60" mass="6775">MLNHVHHRGHKVLTLQSPASFELLPVPEVKGAHFKQKEKIVPSAYTSCRDASKAHNMDTR</sequence>
<dbReference type="EMBL" id="SRLO01000023">
    <property type="protein sequence ID" value="TNN85053.1"/>
    <property type="molecule type" value="Genomic_DNA"/>
</dbReference>
<evidence type="ECO:0000313" key="1">
    <source>
        <dbReference type="EMBL" id="TNN85053.1"/>
    </source>
</evidence>
<evidence type="ECO:0000313" key="2">
    <source>
        <dbReference type="Proteomes" id="UP000314294"/>
    </source>
</evidence>
<protein>
    <submittedName>
        <fullName evidence="1">Uncharacterized protein</fullName>
    </submittedName>
</protein>
<reference evidence="1 2" key="1">
    <citation type="submission" date="2019-03" db="EMBL/GenBank/DDBJ databases">
        <title>First draft genome of Liparis tanakae, snailfish: a comprehensive survey of snailfish specific genes.</title>
        <authorList>
            <person name="Kim W."/>
            <person name="Song I."/>
            <person name="Jeong J.-H."/>
            <person name="Kim D."/>
            <person name="Kim S."/>
            <person name="Ryu S."/>
            <person name="Song J.Y."/>
            <person name="Lee S.K."/>
        </authorList>
    </citation>
    <scope>NUCLEOTIDE SEQUENCE [LARGE SCALE GENOMIC DNA]</scope>
    <source>
        <tissue evidence="1">Muscle</tissue>
    </source>
</reference>
<accession>A0A4Z2J678</accession>
<organism evidence="1 2">
    <name type="scientific">Liparis tanakae</name>
    <name type="common">Tanaka's snailfish</name>
    <dbReference type="NCBI Taxonomy" id="230148"/>
    <lineage>
        <taxon>Eukaryota</taxon>
        <taxon>Metazoa</taxon>
        <taxon>Chordata</taxon>
        <taxon>Craniata</taxon>
        <taxon>Vertebrata</taxon>
        <taxon>Euteleostomi</taxon>
        <taxon>Actinopterygii</taxon>
        <taxon>Neopterygii</taxon>
        <taxon>Teleostei</taxon>
        <taxon>Neoteleostei</taxon>
        <taxon>Acanthomorphata</taxon>
        <taxon>Eupercaria</taxon>
        <taxon>Perciformes</taxon>
        <taxon>Cottioidei</taxon>
        <taxon>Cottales</taxon>
        <taxon>Liparidae</taxon>
        <taxon>Liparis</taxon>
    </lineage>
</organism>
<proteinExistence type="predicted"/>
<dbReference type="Proteomes" id="UP000314294">
    <property type="component" value="Unassembled WGS sequence"/>
</dbReference>